<dbReference type="STRING" id="70667.A0A183TNB4"/>
<accession>A0A183TNB4</accession>
<evidence type="ECO:0000313" key="4">
    <source>
        <dbReference type="WBParaSite" id="SSLN_0001864001-mRNA-1"/>
    </source>
</evidence>
<reference evidence="4" key="1">
    <citation type="submission" date="2016-06" db="UniProtKB">
        <authorList>
            <consortium name="WormBaseParasite"/>
        </authorList>
    </citation>
    <scope>IDENTIFICATION</scope>
</reference>
<evidence type="ECO:0000313" key="2">
    <source>
        <dbReference type="EMBL" id="VDM04348.1"/>
    </source>
</evidence>
<evidence type="ECO:0000256" key="1">
    <source>
        <dbReference type="SAM" id="MobiDB-lite"/>
    </source>
</evidence>
<dbReference type="EMBL" id="UYSU01043429">
    <property type="protein sequence ID" value="VDM04348.1"/>
    <property type="molecule type" value="Genomic_DNA"/>
</dbReference>
<proteinExistence type="predicted"/>
<evidence type="ECO:0000313" key="3">
    <source>
        <dbReference type="Proteomes" id="UP000275846"/>
    </source>
</evidence>
<dbReference type="AlphaFoldDB" id="A0A183TNB4"/>
<feature type="compositionally biased region" description="Polar residues" evidence="1">
    <location>
        <begin position="34"/>
        <end position="45"/>
    </location>
</feature>
<protein>
    <submittedName>
        <fullName evidence="4">Dynein intermediate chain 1, axonemal</fullName>
    </submittedName>
</protein>
<gene>
    <name evidence="2" type="ORF">SSLN_LOCUS17962</name>
</gene>
<reference evidence="2 3" key="2">
    <citation type="submission" date="2018-11" db="EMBL/GenBank/DDBJ databases">
        <authorList>
            <consortium name="Pathogen Informatics"/>
        </authorList>
    </citation>
    <scope>NUCLEOTIDE SEQUENCE [LARGE SCALE GENOMIC DNA]</scope>
    <source>
        <strain evidence="2 3">NST_G2</strain>
    </source>
</reference>
<name>A0A183TNB4_SCHSO</name>
<feature type="region of interest" description="Disordered" evidence="1">
    <location>
        <begin position="24"/>
        <end position="45"/>
    </location>
</feature>
<sequence>MSAGADRKAEIELKKAKLRALREDKLRKEENRRQALSGNNSGASSTVDVRVDADAILKNLVFSALSFTFTSVRTASGRRKKLQVCQVSEFDVKPHASETYEKEIQTTEAEPEEKVLTYDDTPTENDRIQIGSYEEPVERMDTKMLKSVHGEVPRHTTVSTKAELEEPALVALTEEQKQQMLLSEGFKCFFDRSARIIERALCESEDLFLDYSGEEVKAQTQSMCAIVIADCPPVTANGSQKVDCGRQSVQELYSPKLQKQQVNEVSLPPVIESPDHVYILGGEEDTA</sequence>
<dbReference type="OrthoDB" id="4189at2759"/>
<keyword evidence="3" id="KW-1185">Reference proteome</keyword>
<organism evidence="4">
    <name type="scientific">Schistocephalus solidus</name>
    <name type="common">Tapeworm</name>
    <dbReference type="NCBI Taxonomy" id="70667"/>
    <lineage>
        <taxon>Eukaryota</taxon>
        <taxon>Metazoa</taxon>
        <taxon>Spiralia</taxon>
        <taxon>Lophotrochozoa</taxon>
        <taxon>Platyhelminthes</taxon>
        <taxon>Cestoda</taxon>
        <taxon>Eucestoda</taxon>
        <taxon>Diphyllobothriidea</taxon>
        <taxon>Diphyllobothriidae</taxon>
        <taxon>Schistocephalus</taxon>
    </lineage>
</organism>
<dbReference type="WBParaSite" id="SSLN_0001864001-mRNA-1">
    <property type="protein sequence ID" value="SSLN_0001864001-mRNA-1"/>
    <property type="gene ID" value="SSLN_0001864001"/>
</dbReference>
<dbReference type="Proteomes" id="UP000275846">
    <property type="component" value="Unassembled WGS sequence"/>
</dbReference>
<feature type="compositionally biased region" description="Basic and acidic residues" evidence="1">
    <location>
        <begin position="24"/>
        <end position="33"/>
    </location>
</feature>